<dbReference type="Gene3D" id="3.30.200.20">
    <property type="entry name" value="Phosphorylase Kinase, domain 1"/>
    <property type="match status" value="1"/>
</dbReference>
<evidence type="ECO:0000313" key="11">
    <source>
        <dbReference type="Proteomes" id="UP000267536"/>
    </source>
</evidence>
<evidence type="ECO:0000259" key="9">
    <source>
        <dbReference type="PROSITE" id="PS50011"/>
    </source>
</evidence>
<keyword evidence="2 10" id="KW-0723">Serine/threonine-protein kinase</keyword>
<keyword evidence="3" id="KW-0808">Transferase</keyword>
<gene>
    <name evidence="10" type="ORF">EF294_03920</name>
</gene>
<dbReference type="RefSeq" id="WP_123925781.1">
    <property type="nucleotide sequence ID" value="NZ_JBPSDP010000012.1"/>
</dbReference>
<evidence type="ECO:0000256" key="7">
    <source>
        <dbReference type="ARBA" id="ARBA00047899"/>
    </source>
</evidence>
<dbReference type="AlphaFoldDB" id="A0A3N4GYI4"/>
<evidence type="ECO:0000256" key="1">
    <source>
        <dbReference type="ARBA" id="ARBA00012513"/>
    </source>
</evidence>
<comment type="catalytic activity">
    <reaction evidence="7">
        <text>L-threonyl-[protein] + ATP = O-phospho-L-threonyl-[protein] + ADP + H(+)</text>
        <dbReference type="Rhea" id="RHEA:46608"/>
        <dbReference type="Rhea" id="RHEA-COMP:11060"/>
        <dbReference type="Rhea" id="RHEA-COMP:11605"/>
        <dbReference type="ChEBI" id="CHEBI:15378"/>
        <dbReference type="ChEBI" id="CHEBI:30013"/>
        <dbReference type="ChEBI" id="CHEBI:30616"/>
        <dbReference type="ChEBI" id="CHEBI:61977"/>
        <dbReference type="ChEBI" id="CHEBI:456216"/>
        <dbReference type="EC" id="2.7.11.1"/>
    </reaction>
</comment>
<keyword evidence="5 10" id="KW-0418">Kinase</keyword>
<protein>
    <recommendedName>
        <fullName evidence="1">non-specific serine/threonine protein kinase</fullName>
        <ecNumber evidence="1">2.7.11.1</ecNumber>
    </recommendedName>
</protein>
<evidence type="ECO:0000256" key="2">
    <source>
        <dbReference type="ARBA" id="ARBA00022527"/>
    </source>
</evidence>
<reference evidence="10 11" key="1">
    <citation type="submission" date="2018-11" db="EMBL/GenBank/DDBJ databases">
        <title>Draft genome sequence of Gordonia sp. RS15-1S isolated from rice stems.</title>
        <authorList>
            <person name="Muangham S."/>
        </authorList>
    </citation>
    <scope>NUCLEOTIDE SEQUENCE [LARGE SCALE GENOMIC DNA]</scope>
    <source>
        <strain evidence="10 11">RS15-1S</strain>
    </source>
</reference>
<dbReference type="InterPro" id="IPR000719">
    <property type="entry name" value="Prot_kinase_dom"/>
</dbReference>
<evidence type="ECO:0000256" key="5">
    <source>
        <dbReference type="ARBA" id="ARBA00022777"/>
    </source>
</evidence>
<dbReference type="EC" id="2.7.11.1" evidence="1"/>
<proteinExistence type="predicted"/>
<dbReference type="InterPro" id="IPR050660">
    <property type="entry name" value="NEK_Ser/Thr_kinase"/>
</dbReference>
<feature type="domain" description="Protein kinase" evidence="9">
    <location>
        <begin position="13"/>
        <end position="276"/>
    </location>
</feature>
<dbReference type="PROSITE" id="PS50011">
    <property type="entry name" value="PROTEIN_KINASE_DOM"/>
    <property type="match status" value="1"/>
</dbReference>
<accession>A0A3N4GYI4</accession>
<dbReference type="GO" id="GO:0004674">
    <property type="term" value="F:protein serine/threonine kinase activity"/>
    <property type="evidence" value="ECO:0007669"/>
    <property type="project" value="UniProtKB-KW"/>
</dbReference>
<dbReference type="Gene3D" id="1.10.510.10">
    <property type="entry name" value="Transferase(Phosphotransferase) domain 1"/>
    <property type="match status" value="1"/>
</dbReference>
<name>A0A3N4GYI4_9ACTN</name>
<dbReference type="PANTHER" id="PTHR43671:SF98">
    <property type="entry name" value="SERINE_THREONINE-PROTEIN KINASE NEK11"/>
    <property type="match status" value="1"/>
</dbReference>
<dbReference type="EMBL" id="RKMH01000002">
    <property type="protein sequence ID" value="RPA65888.1"/>
    <property type="molecule type" value="Genomic_DNA"/>
</dbReference>
<keyword evidence="4" id="KW-0547">Nucleotide-binding</keyword>
<evidence type="ECO:0000256" key="4">
    <source>
        <dbReference type="ARBA" id="ARBA00022741"/>
    </source>
</evidence>
<keyword evidence="11" id="KW-1185">Reference proteome</keyword>
<dbReference type="PANTHER" id="PTHR43671">
    <property type="entry name" value="SERINE/THREONINE-PROTEIN KINASE NEK"/>
    <property type="match status" value="1"/>
</dbReference>
<evidence type="ECO:0000313" key="10">
    <source>
        <dbReference type="EMBL" id="RPA65888.1"/>
    </source>
</evidence>
<dbReference type="GO" id="GO:0005524">
    <property type="term" value="F:ATP binding"/>
    <property type="evidence" value="ECO:0007669"/>
    <property type="project" value="UniProtKB-KW"/>
</dbReference>
<keyword evidence="6" id="KW-0067">ATP-binding</keyword>
<dbReference type="InterPro" id="IPR011009">
    <property type="entry name" value="Kinase-like_dom_sf"/>
</dbReference>
<comment type="caution">
    <text evidence="10">The sequence shown here is derived from an EMBL/GenBank/DDBJ whole genome shotgun (WGS) entry which is preliminary data.</text>
</comment>
<dbReference type="Pfam" id="PF00069">
    <property type="entry name" value="Pkinase"/>
    <property type="match status" value="1"/>
</dbReference>
<comment type="catalytic activity">
    <reaction evidence="8">
        <text>L-seryl-[protein] + ATP = O-phospho-L-seryl-[protein] + ADP + H(+)</text>
        <dbReference type="Rhea" id="RHEA:17989"/>
        <dbReference type="Rhea" id="RHEA-COMP:9863"/>
        <dbReference type="Rhea" id="RHEA-COMP:11604"/>
        <dbReference type="ChEBI" id="CHEBI:15378"/>
        <dbReference type="ChEBI" id="CHEBI:29999"/>
        <dbReference type="ChEBI" id="CHEBI:30616"/>
        <dbReference type="ChEBI" id="CHEBI:83421"/>
        <dbReference type="ChEBI" id="CHEBI:456216"/>
        <dbReference type="EC" id="2.7.11.1"/>
    </reaction>
</comment>
<dbReference type="Proteomes" id="UP000267536">
    <property type="component" value="Unassembled WGS sequence"/>
</dbReference>
<evidence type="ECO:0000256" key="3">
    <source>
        <dbReference type="ARBA" id="ARBA00022679"/>
    </source>
</evidence>
<organism evidence="10 11">
    <name type="scientific">Gordonia oryzae</name>
    <dbReference type="NCBI Taxonomy" id="2487349"/>
    <lineage>
        <taxon>Bacteria</taxon>
        <taxon>Bacillati</taxon>
        <taxon>Actinomycetota</taxon>
        <taxon>Actinomycetes</taxon>
        <taxon>Mycobacteriales</taxon>
        <taxon>Gordoniaceae</taxon>
        <taxon>Gordonia</taxon>
    </lineage>
</organism>
<dbReference type="SUPFAM" id="SSF56112">
    <property type="entry name" value="Protein kinase-like (PK-like)"/>
    <property type="match status" value="1"/>
</dbReference>
<dbReference type="OrthoDB" id="9762169at2"/>
<evidence type="ECO:0000256" key="8">
    <source>
        <dbReference type="ARBA" id="ARBA00048679"/>
    </source>
</evidence>
<evidence type="ECO:0000256" key="6">
    <source>
        <dbReference type="ARBA" id="ARBA00022840"/>
    </source>
</evidence>
<sequence length="276" mass="28994">MAEVDVPEQLADFTVLRRLGEGGNGTFYLAVPPQRLGLATDRVVLKVFSGVCSDDAYRRGVRELRAFAAVRSPYLSSLYDAVLQGQFMYAMEFFPLGSLQAPAEALTREVALAALADAARGVDALHEAGIAHANITPSSVMLTGGEGPKVHGGKISDLGLARVLAADEPITSFAQPGAVQYMDPALLAGDVPSRATDIWSLGAVLHRALTGKGVYGEVPDAQPLLAIRAALSTPPALSENLERAERALIANCLALSGERPATAGEVAERIDRLAHA</sequence>